<keyword evidence="5 14" id="KW-0732">Signal</keyword>
<keyword evidence="10" id="KW-0675">Receptor</keyword>
<proteinExistence type="inferred from homology"/>
<evidence type="ECO:0000259" key="15">
    <source>
        <dbReference type="Pfam" id="PF06652"/>
    </source>
</evidence>
<dbReference type="GO" id="GO:0008528">
    <property type="term" value="F:G protein-coupled peptide receptor activity"/>
    <property type="evidence" value="ECO:0007669"/>
    <property type="project" value="TreeGrafter"/>
</dbReference>
<accession>A0A6J1M0H4</accession>
<comment type="subcellular location">
    <subcellularLocation>
        <location evidence="1">Cell membrane</location>
        <topology evidence="1">Multi-pass membrane protein</topology>
    </subcellularLocation>
</comment>
<dbReference type="InterPro" id="IPR044860">
    <property type="entry name" value="Methusela_ecto_dom_1"/>
</dbReference>
<keyword evidence="9" id="KW-1015">Disulfide bond</keyword>
<dbReference type="InterPro" id="IPR051384">
    <property type="entry name" value="Mth_GPCR"/>
</dbReference>
<evidence type="ECO:0000256" key="14">
    <source>
        <dbReference type="SAM" id="SignalP"/>
    </source>
</evidence>
<organism evidence="16 17">
    <name type="scientific">Drosophila hydei</name>
    <name type="common">Fruit fly</name>
    <dbReference type="NCBI Taxonomy" id="7224"/>
    <lineage>
        <taxon>Eukaryota</taxon>
        <taxon>Metazoa</taxon>
        <taxon>Ecdysozoa</taxon>
        <taxon>Arthropoda</taxon>
        <taxon>Hexapoda</taxon>
        <taxon>Insecta</taxon>
        <taxon>Pterygota</taxon>
        <taxon>Neoptera</taxon>
        <taxon>Endopterygota</taxon>
        <taxon>Diptera</taxon>
        <taxon>Brachycera</taxon>
        <taxon>Muscomorpha</taxon>
        <taxon>Ephydroidea</taxon>
        <taxon>Drosophilidae</taxon>
        <taxon>Drosophila</taxon>
    </lineage>
</organism>
<evidence type="ECO:0000256" key="13">
    <source>
        <dbReference type="SAM" id="Phobius"/>
    </source>
</evidence>
<feature type="transmembrane region" description="Helical" evidence="13">
    <location>
        <begin position="298"/>
        <end position="319"/>
    </location>
</feature>
<sequence length="504" mass="57738">MRFNATMSISWVAAQFLTVSCLLAMTQGLHEEARHPCAFIDTINITGSYNMGSALNNSYVHNWTLIPRELVTAYDFIIENGIRVPAKRHLRACICKLRPCVRFCCSAGQFYDLQERSCLAAREGQPQPPGQSHMDIELHNGTQSNIELRSLFSVYEETPCDHMKAYTKDTTYLNWTLHENGSIIHRDHLFSKHYCFTPLPIGGGSWSWQPLACAPEKLHFVLGVREWTYAICLLICIISMFIVLIVHLLCSDMRNSFYGVAIKSYTTCVIFGYALLAHLTLHDPANLSTLACRIIPSFALLFLVLSFYILSFIAFKLYVSFNGVVFTKPMFWLIFGPIVCIAVAWSVFVGFSYHGSRLVFGGDTCWFDPRNLSIMIYFFAPVFVACAISCFFYVLTLIRISDEPVIDAEKSFESLEKNRLKSFWKFFTYTALTWFVCVCSFAFNYYRDELSHLNYAVCLCTAFHGFAALYALIGKNQQIQYFLRRIEENNDEDTCENSVPMYIY</sequence>
<evidence type="ECO:0000313" key="17">
    <source>
        <dbReference type="RefSeq" id="XP_023173270.2"/>
    </source>
</evidence>
<dbReference type="InterPro" id="IPR023311">
    <property type="entry name" value="Methusela_ecto_dom_2"/>
</dbReference>
<gene>
    <name evidence="17" type="primary">LOC111601076</name>
</gene>
<reference evidence="17" key="1">
    <citation type="submission" date="2025-08" db="UniProtKB">
        <authorList>
            <consortium name="RefSeq"/>
        </authorList>
    </citation>
    <scope>IDENTIFICATION</scope>
    <source>
        <strain evidence="17">15085-1641.00</strain>
        <tissue evidence="17">Whole body</tissue>
    </source>
</reference>
<evidence type="ECO:0000256" key="5">
    <source>
        <dbReference type="ARBA" id="ARBA00022729"/>
    </source>
</evidence>
<keyword evidence="7" id="KW-0297">G-protein coupled receptor</keyword>
<keyword evidence="16" id="KW-1185">Reference proteome</keyword>
<dbReference type="Proteomes" id="UP000504633">
    <property type="component" value="Unplaced"/>
</dbReference>
<dbReference type="OrthoDB" id="7962923at2759"/>
<keyword evidence="3" id="KW-1003">Cell membrane</keyword>
<dbReference type="Gene3D" id="2.30.160.11">
    <property type="match status" value="1"/>
</dbReference>
<dbReference type="RefSeq" id="XP_023173270.2">
    <property type="nucleotide sequence ID" value="XM_023317502.2"/>
</dbReference>
<dbReference type="AlphaFoldDB" id="A0A6J1M0H4"/>
<name>A0A6J1M0H4_DROHY</name>
<protein>
    <submittedName>
        <fullName evidence="17">Probable G-protein coupled receptor Mth-like 8</fullName>
    </submittedName>
</protein>
<feature type="chain" id="PRO_5026831244" evidence="14">
    <location>
        <begin position="29"/>
        <end position="504"/>
    </location>
</feature>
<evidence type="ECO:0000256" key="4">
    <source>
        <dbReference type="ARBA" id="ARBA00022692"/>
    </source>
</evidence>
<feature type="domain" description="Methuselah N-terminal" evidence="15">
    <location>
        <begin position="37"/>
        <end position="213"/>
    </location>
</feature>
<evidence type="ECO:0000256" key="10">
    <source>
        <dbReference type="ARBA" id="ARBA00023170"/>
    </source>
</evidence>
<feature type="signal peptide" evidence="14">
    <location>
        <begin position="1"/>
        <end position="28"/>
    </location>
</feature>
<keyword evidence="11" id="KW-0325">Glycoprotein</keyword>
<feature type="transmembrane region" description="Helical" evidence="13">
    <location>
        <begin position="426"/>
        <end position="446"/>
    </location>
</feature>
<dbReference type="PROSITE" id="PS51257">
    <property type="entry name" value="PROKAR_LIPOPROTEIN"/>
    <property type="match status" value="1"/>
</dbReference>
<feature type="transmembrane region" description="Helical" evidence="13">
    <location>
        <begin position="257"/>
        <end position="278"/>
    </location>
</feature>
<dbReference type="KEGG" id="dhe:111601076"/>
<evidence type="ECO:0000256" key="7">
    <source>
        <dbReference type="ARBA" id="ARBA00023040"/>
    </source>
</evidence>
<dbReference type="SUPFAM" id="SSF63877">
    <property type="entry name" value="Methuselah ectodomain"/>
    <property type="match status" value="1"/>
</dbReference>
<dbReference type="OMA" id="HPCAFID"/>
<feature type="transmembrane region" description="Helical" evidence="13">
    <location>
        <begin position="452"/>
        <end position="473"/>
    </location>
</feature>
<keyword evidence="6 13" id="KW-1133">Transmembrane helix</keyword>
<comment type="similarity">
    <text evidence="2">Belongs to the G-protein coupled receptor 2 family. Mth subfamily.</text>
</comment>
<evidence type="ECO:0000256" key="9">
    <source>
        <dbReference type="ARBA" id="ARBA00023157"/>
    </source>
</evidence>
<evidence type="ECO:0000256" key="1">
    <source>
        <dbReference type="ARBA" id="ARBA00004651"/>
    </source>
</evidence>
<feature type="transmembrane region" description="Helical" evidence="13">
    <location>
        <begin position="227"/>
        <end position="250"/>
    </location>
</feature>
<keyword evidence="8 13" id="KW-0472">Membrane</keyword>
<dbReference type="PANTHER" id="PTHR47154:SF2">
    <property type="entry name" value="G-PROTEIN COUPLED RECEPTOR MTH-RELATED"/>
    <property type="match status" value="1"/>
</dbReference>
<dbReference type="Gene3D" id="2.170.180.11">
    <property type="entry name" value="Methuselah ectodomain, domain 2"/>
    <property type="match status" value="1"/>
</dbReference>
<evidence type="ECO:0000256" key="2">
    <source>
        <dbReference type="ARBA" id="ARBA00008979"/>
    </source>
</evidence>
<evidence type="ECO:0000256" key="6">
    <source>
        <dbReference type="ARBA" id="ARBA00022989"/>
    </source>
</evidence>
<dbReference type="Gene3D" id="1.20.1070.10">
    <property type="entry name" value="Rhodopsin 7-helix transmembrane proteins"/>
    <property type="match status" value="1"/>
</dbReference>
<dbReference type="InterPro" id="IPR036272">
    <property type="entry name" value="Methuselah_N_sf"/>
</dbReference>
<evidence type="ECO:0000256" key="11">
    <source>
        <dbReference type="ARBA" id="ARBA00023180"/>
    </source>
</evidence>
<evidence type="ECO:0000256" key="8">
    <source>
        <dbReference type="ARBA" id="ARBA00023136"/>
    </source>
</evidence>
<dbReference type="InterPro" id="IPR010596">
    <property type="entry name" value="Methuselah_N_dom"/>
</dbReference>
<evidence type="ECO:0000256" key="12">
    <source>
        <dbReference type="ARBA" id="ARBA00023224"/>
    </source>
</evidence>
<feature type="transmembrane region" description="Helical" evidence="13">
    <location>
        <begin position="331"/>
        <end position="354"/>
    </location>
</feature>
<keyword evidence="12" id="KW-0807">Transducer</keyword>
<evidence type="ECO:0000256" key="3">
    <source>
        <dbReference type="ARBA" id="ARBA00022475"/>
    </source>
</evidence>
<keyword evidence="4 13" id="KW-0812">Transmembrane</keyword>
<dbReference type="Pfam" id="PF06652">
    <property type="entry name" value="Methuselah_N"/>
    <property type="match status" value="1"/>
</dbReference>
<dbReference type="GO" id="GO:0005886">
    <property type="term" value="C:plasma membrane"/>
    <property type="evidence" value="ECO:0007669"/>
    <property type="project" value="UniProtKB-SubCell"/>
</dbReference>
<dbReference type="PANTHER" id="PTHR47154">
    <property type="entry name" value="G-PROTEIN COUPLED RECEPTOR MTH-RELATED"/>
    <property type="match status" value="1"/>
</dbReference>
<evidence type="ECO:0000313" key="16">
    <source>
        <dbReference type="Proteomes" id="UP000504633"/>
    </source>
</evidence>
<feature type="transmembrane region" description="Helical" evidence="13">
    <location>
        <begin position="374"/>
        <end position="395"/>
    </location>
</feature>
<dbReference type="GeneID" id="111601076"/>